<dbReference type="AlphaFoldDB" id="U2NQV2"/>
<gene>
    <name evidence="2" type="ORF">HMPREF9135_2490</name>
</gene>
<reference evidence="2 3" key="1">
    <citation type="submission" date="2013-08" db="EMBL/GenBank/DDBJ databases">
        <authorList>
            <person name="Durkin A.S."/>
            <person name="Haft D.R."/>
            <person name="McCorrison J."/>
            <person name="Torralba M."/>
            <person name="Gillis M."/>
            <person name="Haft D.H."/>
            <person name="Methe B."/>
            <person name="Sutton G."/>
            <person name="Nelson K.E."/>
        </authorList>
    </citation>
    <scope>NUCLEOTIDE SEQUENCE [LARGE SCALE GENOMIC DNA]</scope>
    <source>
        <strain evidence="2 3">F0067</strain>
    </source>
</reference>
<comment type="caution">
    <text evidence="2">The sequence shown here is derived from an EMBL/GenBank/DDBJ whole genome shotgun (WGS) entry which is preliminary data.</text>
</comment>
<sequence>MKTKDIIQRLCLFLFVLVLAAPAWAEDYERNYNCAGYEIFRSRQAVEWIGKNKPVRTLRQGKVEIKFSDCKTTSGTGNSAI</sequence>
<protein>
    <submittedName>
        <fullName evidence="2">Uncharacterized protein</fullName>
    </submittedName>
</protein>
<name>U2NQV2_9BACT</name>
<accession>U2NQV2</accession>
<dbReference type="Proteomes" id="UP000016648">
    <property type="component" value="Unassembled WGS sequence"/>
</dbReference>
<feature type="chain" id="PRO_5004633235" evidence="1">
    <location>
        <begin position="26"/>
        <end position="81"/>
    </location>
</feature>
<proteinExistence type="predicted"/>
<evidence type="ECO:0000313" key="2">
    <source>
        <dbReference type="EMBL" id="ERK40420.1"/>
    </source>
</evidence>
<keyword evidence="3" id="KW-1185">Reference proteome</keyword>
<organism evidence="2 3">
    <name type="scientific">Segatella baroniae F0067</name>
    <dbReference type="NCBI Taxonomy" id="1115809"/>
    <lineage>
        <taxon>Bacteria</taxon>
        <taxon>Pseudomonadati</taxon>
        <taxon>Bacteroidota</taxon>
        <taxon>Bacteroidia</taxon>
        <taxon>Bacteroidales</taxon>
        <taxon>Prevotellaceae</taxon>
        <taxon>Segatella</taxon>
    </lineage>
</organism>
<evidence type="ECO:0000313" key="3">
    <source>
        <dbReference type="Proteomes" id="UP000016648"/>
    </source>
</evidence>
<keyword evidence="1" id="KW-0732">Signal</keyword>
<evidence type="ECO:0000256" key="1">
    <source>
        <dbReference type="SAM" id="SignalP"/>
    </source>
</evidence>
<dbReference type="PATRIC" id="fig|1115809.3.peg.185"/>
<feature type="signal peptide" evidence="1">
    <location>
        <begin position="1"/>
        <end position="25"/>
    </location>
</feature>
<dbReference type="EMBL" id="AWEY01000005">
    <property type="protein sequence ID" value="ERK40420.1"/>
    <property type="molecule type" value="Genomic_DNA"/>
</dbReference>
<dbReference type="RefSeq" id="WP_021588598.1">
    <property type="nucleotide sequence ID" value="NZ_AWEY01000005.1"/>
</dbReference>